<dbReference type="SUPFAM" id="SSF55781">
    <property type="entry name" value="GAF domain-like"/>
    <property type="match status" value="1"/>
</dbReference>
<sequence>MPEKVINKLWREGIIPALHEKGEPVRIPEIADIGLGSRMAVSIHKNDDILGYIWVLEGNRSFSEHDTCILQEAAHKAVTQLQQVQSRKKEQERSRQEFFWRLLTGDIQHEETIVQQLCQWFPVPPSAAAVVVLEANREINETMYKNMTYLFTTSQKVKVLFQTREQHMIVLLAEPLHPQTKEGIRWFLNDFVLLLEERFGMKSIDVGCGRLYTSFSAVKDSYAEAVNVIHINRKLPVDRESFLFYDELGFYRYTDSLIKQKRQENFTHPALETLRQYDSLYNRELCKSLTVFLKCDGNMKEAANALHIHVNTMAYRINRIEEMINVNVKDAYQKSSLLLEISLEELED</sequence>
<dbReference type="AlphaFoldDB" id="A0A3R9P2U2"/>
<evidence type="ECO:0000259" key="2">
    <source>
        <dbReference type="Pfam" id="PF13556"/>
    </source>
</evidence>
<feature type="domain" description="CdaR GGDEF-like" evidence="3">
    <location>
        <begin position="128"/>
        <end position="230"/>
    </location>
</feature>
<evidence type="ECO:0000313" key="4">
    <source>
        <dbReference type="EMBL" id="RSL31636.1"/>
    </source>
</evidence>
<keyword evidence="5" id="KW-1185">Reference proteome</keyword>
<dbReference type="InterPro" id="IPR029016">
    <property type="entry name" value="GAF-like_dom_sf"/>
</dbReference>
<dbReference type="InterPro" id="IPR041522">
    <property type="entry name" value="CdaR_GGDEF"/>
</dbReference>
<evidence type="ECO:0000256" key="1">
    <source>
        <dbReference type="ARBA" id="ARBA00006754"/>
    </source>
</evidence>
<dbReference type="PANTHER" id="PTHR33744:SF1">
    <property type="entry name" value="DNA-BINDING TRANSCRIPTIONAL ACTIVATOR ADER"/>
    <property type="match status" value="1"/>
</dbReference>
<comment type="caution">
    <text evidence="4">The sequence shown here is derived from an EMBL/GenBank/DDBJ whole genome shotgun (WGS) entry which is preliminary data.</text>
</comment>
<dbReference type="Pfam" id="PF17853">
    <property type="entry name" value="GGDEF_2"/>
    <property type="match status" value="1"/>
</dbReference>
<proteinExistence type="inferred from homology"/>
<dbReference type="Gene3D" id="1.10.10.2840">
    <property type="entry name" value="PucR C-terminal helix-turn-helix domain"/>
    <property type="match status" value="1"/>
</dbReference>
<dbReference type="InterPro" id="IPR051448">
    <property type="entry name" value="CdaR-like_regulators"/>
</dbReference>
<dbReference type="Pfam" id="PF13556">
    <property type="entry name" value="HTH_30"/>
    <property type="match status" value="1"/>
</dbReference>
<dbReference type="PANTHER" id="PTHR33744">
    <property type="entry name" value="CARBOHYDRATE DIACID REGULATOR"/>
    <property type="match status" value="1"/>
</dbReference>
<comment type="similarity">
    <text evidence="1">Belongs to the CdaR family.</text>
</comment>
<dbReference type="EMBL" id="RBVX01000022">
    <property type="protein sequence ID" value="RSL31636.1"/>
    <property type="molecule type" value="Genomic_DNA"/>
</dbReference>
<name>A0A3R9P2U2_9BACI</name>
<dbReference type="Proteomes" id="UP000275076">
    <property type="component" value="Unassembled WGS sequence"/>
</dbReference>
<reference evidence="4 5" key="1">
    <citation type="submission" date="2018-10" db="EMBL/GenBank/DDBJ databases">
        <title>Draft genome sequence of Bacillus salarius IM0101, isolated from a hypersaline soil in Inner Mongolia, China.</title>
        <authorList>
            <person name="Yamprayoonswat W."/>
            <person name="Boonvisut S."/>
            <person name="Jumpathong W."/>
            <person name="Sittihan S."/>
            <person name="Ruangsuj P."/>
            <person name="Wanthongcharoen S."/>
            <person name="Thongpramul N."/>
            <person name="Pimmason S."/>
            <person name="Yu B."/>
            <person name="Yasawong M."/>
        </authorList>
    </citation>
    <scope>NUCLEOTIDE SEQUENCE [LARGE SCALE GENOMIC DNA]</scope>
    <source>
        <strain evidence="4 5">IM0101</strain>
    </source>
</reference>
<gene>
    <name evidence="4" type="ORF">D7Z54_19525</name>
</gene>
<accession>A0A3R9P2U2</accession>
<dbReference type="InterPro" id="IPR042070">
    <property type="entry name" value="PucR_C-HTH_sf"/>
</dbReference>
<organism evidence="4 5">
    <name type="scientific">Salibacterium salarium</name>
    <dbReference type="NCBI Taxonomy" id="284579"/>
    <lineage>
        <taxon>Bacteria</taxon>
        <taxon>Bacillati</taxon>
        <taxon>Bacillota</taxon>
        <taxon>Bacilli</taxon>
        <taxon>Bacillales</taxon>
        <taxon>Bacillaceae</taxon>
    </lineage>
</organism>
<protein>
    <submittedName>
        <fullName evidence="4">PucR family transcriptional regulator</fullName>
    </submittedName>
</protein>
<dbReference type="Gene3D" id="3.30.450.40">
    <property type="match status" value="1"/>
</dbReference>
<dbReference type="InterPro" id="IPR025736">
    <property type="entry name" value="PucR_C-HTH_dom"/>
</dbReference>
<feature type="domain" description="PucR C-terminal helix-turn-helix" evidence="2">
    <location>
        <begin position="286"/>
        <end position="340"/>
    </location>
</feature>
<evidence type="ECO:0000259" key="3">
    <source>
        <dbReference type="Pfam" id="PF17853"/>
    </source>
</evidence>
<evidence type="ECO:0000313" key="5">
    <source>
        <dbReference type="Proteomes" id="UP000275076"/>
    </source>
</evidence>